<dbReference type="InterPro" id="IPR041698">
    <property type="entry name" value="Methyltransf_25"/>
</dbReference>
<proteinExistence type="predicted"/>
<dbReference type="PANTHER" id="PTHR43861:SF3">
    <property type="entry name" value="PUTATIVE (AFU_ORTHOLOGUE AFUA_2G14390)-RELATED"/>
    <property type="match status" value="1"/>
</dbReference>
<dbReference type="Pfam" id="PF13649">
    <property type="entry name" value="Methyltransf_25"/>
    <property type="match status" value="1"/>
</dbReference>
<accession>A0A3B0V2H6</accession>
<reference evidence="3" key="1">
    <citation type="submission" date="2018-06" db="EMBL/GenBank/DDBJ databases">
        <authorList>
            <person name="Zhirakovskaya E."/>
        </authorList>
    </citation>
    <scope>NUCLEOTIDE SEQUENCE</scope>
</reference>
<feature type="domain" description="Methyltransferase" evidence="2">
    <location>
        <begin position="47"/>
        <end position="138"/>
    </location>
</feature>
<dbReference type="InterPro" id="IPR029063">
    <property type="entry name" value="SAM-dependent_MTases_sf"/>
</dbReference>
<protein>
    <recommendedName>
        <fullName evidence="2">Methyltransferase domain-containing protein</fullName>
    </recommendedName>
</protein>
<dbReference type="CDD" id="cd02440">
    <property type="entry name" value="AdoMet_MTases"/>
    <property type="match status" value="1"/>
</dbReference>
<organism evidence="3">
    <name type="scientific">hydrothermal vent metagenome</name>
    <dbReference type="NCBI Taxonomy" id="652676"/>
    <lineage>
        <taxon>unclassified sequences</taxon>
        <taxon>metagenomes</taxon>
        <taxon>ecological metagenomes</taxon>
    </lineage>
</organism>
<dbReference type="SUPFAM" id="SSF53335">
    <property type="entry name" value="S-adenosyl-L-methionine-dependent methyltransferases"/>
    <property type="match status" value="1"/>
</dbReference>
<evidence type="ECO:0000313" key="3">
    <source>
        <dbReference type="EMBL" id="VAW37201.1"/>
    </source>
</evidence>
<evidence type="ECO:0000256" key="1">
    <source>
        <dbReference type="ARBA" id="ARBA00022679"/>
    </source>
</evidence>
<dbReference type="PANTHER" id="PTHR43861">
    <property type="entry name" value="TRANS-ACONITATE 2-METHYLTRANSFERASE-RELATED"/>
    <property type="match status" value="1"/>
</dbReference>
<evidence type="ECO:0000259" key="2">
    <source>
        <dbReference type="Pfam" id="PF13649"/>
    </source>
</evidence>
<dbReference type="Gene3D" id="3.40.50.150">
    <property type="entry name" value="Vaccinia Virus protein VP39"/>
    <property type="match status" value="1"/>
</dbReference>
<dbReference type="EMBL" id="UOEX01000204">
    <property type="protein sequence ID" value="VAW37201.1"/>
    <property type="molecule type" value="Genomic_DNA"/>
</dbReference>
<gene>
    <name evidence="3" type="ORF">MNBD_DELTA03-651</name>
</gene>
<dbReference type="NCBIfam" id="NF043040">
    <property type="entry name" value="corrin_prot_MT"/>
    <property type="match status" value="1"/>
</dbReference>
<name>A0A3B0V2H6_9ZZZZ</name>
<keyword evidence="1" id="KW-0808">Transferase</keyword>
<dbReference type="GO" id="GO:0016740">
    <property type="term" value="F:transferase activity"/>
    <property type="evidence" value="ECO:0007669"/>
    <property type="project" value="UniProtKB-KW"/>
</dbReference>
<sequence>MSTLVYMKILELSPASYDGWMRFLTLGRVDRIKKKIAADWINPGDEVLEIGCGAGSLAALMSQRGARITAIDISEKMLTEAREKVPDADFHHLTALEIDQFPPEKFNRIVATLSFSELTADELDMVLTLAANLLKSGGLLIVADEVRAAKPWQRFLAALIRGPLTVITFLITQQTTHVIKNFEARLAAANFMLRQRQEYLLGTMALFTAQKSDGN</sequence>
<dbReference type="AlphaFoldDB" id="A0A3B0V2H6"/>